<gene>
    <name evidence="4" type="ORF">GCM10023307_24430</name>
</gene>
<keyword evidence="1 2" id="KW-0732">Signal</keyword>
<dbReference type="Gene3D" id="2.40.160.10">
    <property type="entry name" value="Porin"/>
    <property type="match status" value="1"/>
</dbReference>
<feature type="domain" description="Outer membrane protein beta-barrel" evidence="3">
    <location>
        <begin position="6"/>
        <end position="185"/>
    </location>
</feature>
<evidence type="ECO:0000313" key="5">
    <source>
        <dbReference type="Proteomes" id="UP001499959"/>
    </source>
</evidence>
<dbReference type="Pfam" id="PF13505">
    <property type="entry name" value="OMP_b-brl"/>
    <property type="match status" value="1"/>
</dbReference>
<dbReference type="InterPro" id="IPR027385">
    <property type="entry name" value="Beta-barrel_OMP"/>
</dbReference>
<proteinExistence type="predicted"/>
<evidence type="ECO:0000259" key="3">
    <source>
        <dbReference type="Pfam" id="PF13505"/>
    </source>
</evidence>
<feature type="chain" id="PRO_5046848346" description="Outer membrane protein beta-barrel domain-containing protein" evidence="2">
    <location>
        <begin position="21"/>
        <end position="197"/>
    </location>
</feature>
<dbReference type="Proteomes" id="UP001499959">
    <property type="component" value="Unassembled WGS sequence"/>
</dbReference>
<protein>
    <recommendedName>
        <fullName evidence="3">Outer membrane protein beta-barrel domain-containing protein</fullName>
    </recommendedName>
</protein>
<accession>A0ABP9BQ30</accession>
<keyword evidence="5" id="KW-1185">Reference proteome</keyword>
<sequence length="197" mass="21001">MKKPLAAALLLACLPFAASARDSLGSFTYVEGGVQRVSVDFGTPGSDTLDFNGAGVRGAIELSDNFYVYGGYAWARNGDLVEDIDARQTQAGLGYRHTIFDNADLIAEAGFQHTQLDATGYRDNLDAARVSVGLRGALSNNFEGWVKASYVDGSDYDGEFSGTLGAQFIINETWGVVGEIEAGDLTSQYLIGVRASF</sequence>
<organism evidence="4 5">
    <name type="scientific">Lysobacter hankyongensis</name>
    <dbReference type="NCBI Taxonomy" id="1176535"/>
    <lineage>
        <taxon>Bacteria</taxon>
        <taxon>Pseudomonadati</taxon>
        <taxon>Pseudomonadota</taxon>
        <taxon>Gammaproteobacteria</taxon>
        <taxon>Lysobacterales</taxon>
        <taxon>Lysobacteraceae</taxon>
        <taxon>Lysobacter</taxon>
    </lineage>
</organism>
<comment type="caution">
    <text evidence="4">The sequence shown here is derived from an EMBL/GenBank/DDBJ whole genome shotgun (WGS) entry which is preliminary data.</text>
</comment>
<evidence type="ECO:0000256" key="2">
    <source>
        <dbReference type="SAM" id="SignalP"/>
    </source>
</evidence>
<feature type="signal peptide" evidence="2">
    <location>
        <begin position="1"/>
        <end position="20"/>
    </location>
</feature>
<evidence type="ECO:0000313" key="4">
    <source>
        <dbReference type="EMBL" id="GAA4797612.1"/>
    </source>
</evidence>
<dbReference type="InterPro" id="IPR023614">
    <property type="entry name" value="Porin_dom_sf"/>
</dbReference>
<reference evidence="5" key="1">
    <citation type="journal article" date="2019" name="Int. J. Syst. Evol. Microbiol.">
        <title>The Global Catalogue of Microorganisms (GCM) 10K type strain sequencing project: providing services to taxonomists for standard genome sequencing and annotation.</title>
        <authorList>
            <consortium name="The Broad Institute Genomics Platform"/>
            <consortium name="The Broad Institute Genome Sequencing Center for Infectious Disease"/>
            <person name="Wu L."/>
            <person name="Ma J."/>
        </authorList>
    </citation>
    <scope>NUCLEOTIDE SEQUENCE [LARGE SCALE GENOMIC DNA]</scope>
    <source>
        <strain evidence="5">JCM 18204</strain>
    </source>
</reference>
<name>A0ABP9BQ30_9GAMM</name>
<dbReference type="EMBL" id="BAABJE010000012">
    <property type="protein sequence ID" value="GAA4797612.1"/>
    <property type="molecule type" value="Genomic_DNA"/>
</dbReference>
<dbReference type="SUPFAM" id="SSF56935">
    <property type="entry name" value="Porins"/>
    <property type="match status" value="1"/>
</dbReference>
<dbReference type="RefSeq" id="WP_345303617.1">
    <property type="nucleotide sequence ID" value="NZ_BAABJE010000012.1"/>
</dbReference>
<evidence type="ECO:0000256" key="1">
    <source>
        <dbReference type="ARBA" id="ARBA00022729"/>
    </source>
</evidence>